<dbReference type="GO" id="GO:0008081">
    <property type="term" value="F:phosphoric diester hydrolase activity"/>
    <property type="evidence" value="ECO:0007669"/>
    <property type="project" value="UniProtKB-ARBA"/>
</dbReference>
<evidence type="ECO:0000313" key="4">
    <source>
        <dbReference type="Proteomes" id="UP000290759"/>
    </source>
</evidence>
<feature type="domain" description="HD-GYP" evidence="2">
    <location>
        <begin position="199"/>
        <end position="385"/>
    </location>
</feature>
<evidence type="ECO:0000313" key="3">
    <source>
        <dbReference type="EMBL" id="RYC30526.1"/>
    </source>
</evidence>
<evidence type="ECO:0000259" key="2">
    <source>
        <dbReference type="PROSITE" id="PS51832"/>
    </source>
</evidence>
<gene>
    <name evidence="3" type="ORF">D3273_18490</name>
</gene>
<evidence type="ECO:0000256" key="1">
    <source>
        <dbReference type="SAM" id="MobiDB-lite"/>
    </source>
</evidence>
<dbReference type="SUPFAM" id="SSF52172">
    <property type="entry name" value="CheY-like"/>
    <property type="match status" value="1"/>
</dbReference>
<dbReference type="AlphaFoldDB" id="A0A4Q2U6L5"/>
<organism evidence="3 4">
    <name type="scientific">Lichenibacterium minor</name>
    <dbReference type="NCBI Taxonomy" id="2316528"/>
    <lineage>
        <taxon>Bacteria</taxon>
        <taxon>Pseudomonadati</taxon>
        <taxon>Pseudomonadota</taxon>
        <taxon>Alphaproteobacteria</taxon>
        <taxon>Hyphomicrobiales</taxon>
        <taxon>Lichenihabitantaceae</taxon>
        <taxon>Lichenibacterium</taxon>
    </lineage>
</organism>
<feature type="region of interest" description="Disordered" evidence="1">
    <location>
        <begin position="1"/>
        <end position="25"/>
    </location>
</feature>
<dbReference type="NCBIfam" id="TIGR00277">
    <property type="entry name" value="HDIG"/>
    <property type="match status" value="1"/>
</dbReference>
<dbReference type="Pfam" id="PF13487">
    <property type="entry name" value="HD_5"/>
    <property type="match status" value="1"/>
</dbReference>
<dbReference type="PANTHER" id="PTHR43155:SF2">
    <property type="entry name" value="CYCLIC DI-GMP PHOSPHODIESTERASE PA4108"/>
    <property type="match status" value="1"/>
</dbReference>
<accession>A0A4Q2U6L5</accession>
<dbReference type="SUPFAM" id="SSF109604">
    <property type="entry name" value="HD-domain/PDEase-like"/>
    <property type="match status" value="1"/>
</dbReference>
<reference evidence="3 4" key="1">
    <citation type="submission" date="2018-12" db="EMBL/GenBank/DDBJ databases">
        <authorList>
            <person name="Grouzdev D.S."/>
            <person name="Krutkina M.S."/>
        </authorList>
    </citation>
    <scope>NUCLEOTIDE SEQUENCE [LARGE SCALE GENOMIC DNA]</scope>
    <source>
        <strain evidence="3 4">RmlP026</strain>
    </source>
</reference>
<dbReference type="OrthoDB" id="9802066at2"/>
<dbReference type="CDD" id="cd00077">
    <property type="entry name" value="HDc"/>
    <property type="match status" value="1"/>
</dbReference>
<dbReference type="PROSITE" id="PS51832">
    <property type="entry name" value="HD_GYP"/>
    <property type="match status" value="1"/>
</dbReference>
<name>A0A4Q2U6L5_9HYPH</name>
<comment type="caution">
    <text evidence="3">The sequence shown here is derived from an EMBL/GenBank/DDBJ whole genome shotgun (WGS) entry which is preliminary data.</text>
</comment>
<dbReference type="EMBL" id="QYBB01000024">
    <property type="protein sequence ID" value="RYC30526.1"/>
    <property type="molecule type" value="Genomic_DNA"/>
</dbReference>
<dbReference type="SMART" id="SM00471">
    <property type="entry name" value="HDc"/>
    <property type="match status" value="1"/>
</dbReference>
<protein>
    <submittedName>
        <fullName evidence="3">HD domain-containing protein</fullName>
    </submittedName>
</protein>
<reference evidence="3 4" key="2">
    <citation type="submission" date="2019-02" db="EMBL/GenBank/DDBJ databases">
        <title>'Lichenibacterium ramalinii' gen. nov. sp. nov., 'Lichenibacterium minor' gen. nov. sp. nov.</title>
        <authorList>
            <person name="Pankratov T."/>
        </authorList>
    </citation>
    <scope>NUCLEOTIDE SEQUENCE [LARGE SCALE GENOMIC DNA]</scope>
    <source>
        <strain evidence="3 4">RmlP026</strain>
    </source>
</reference>
<dbReference type="InterPro" id="IPR011006">
    <property type="entry name" value="CheY-like_superfamily"/>
</dbReference>
<dbReference type="Proteomes" id="UP000290759">
    <property type="component" value="Unassembled WGS sequence"/>
</dbReference>
<sequence>MPPRTVGVHAERDRRRTGRPSGRGWPIGLRGTPRVLLLTDRLKDGLRLREVVDAVEPCTLVGPGQSAEASPDHRLIICDAALDGPEALAVFRAVLAHHRLDPAVPVLCLARGTGPDVMAQAGAIGATAVLPRDASDAQILFTARRLIRSGRPADRCPAEPAVAASARDAAGAFGDVFEAARRGRSVSASALRRGGSSVMDAVAGGRIGSWLDVVRSHDDATYQHCLLVAGLSTGFAARLGMTTRGQRLVAQAALVHDIGKAAIPPAILNKPGPLSPAELDVMRSHATIGHEMLVRQSGFDPQLLDIVRHHHEYLDGSGYPDGLSGDEVSALSRLVTICDIYAALIERRAYKTPTPPGEALATLVAMGGKLDAGLVRAFCDFIGVA</sequence>
<keyword evidence="4" id="KW-1185">Reference proteome</keyword>
<proteinExistence type="predicted"/>
<dbReference type="InterPro" id="IPR003607">
    <property type="entry name" value="HD/PDEase_dom"/>
</dbReference>
<dbReference type="PANTHER" id="PTHR43155">
    <property type="entry name" value="CYCLIC DI-GMP PHOSPHODIESTERASE PA4108-RELATED"/>
    <property type="match status" value="1"/>
</dbReference>
<dbReference type="InterPro" id="IPR006675">
    <property type="entry name" value="HDIG_dom"/>
</dbReference>
<dbReference type="InterPro" id="IPR037522">
    <property type="entry name" value="HD_GYP_dom"/>
</dbReference>
<dbReference type="Gene3D" id="1.10.3210.10">
    <property type="entry name" value="Hypothetical protein af1432"/>
    <property type="match status" value="1"/>
</dbReference>